<evidence type="ECO:0000313" key="2">
    <source>
        <dbReference type="EMBL" id="DAE92686.1"/>
    </source>
</evidence>
<name>A0A8S5RT92_9CAUD</name>
<reference evidence="2" key="1">
    <citation type="journal article" date="2021" name="Proc. Natl. Acad. Sci. U.S.A.">
        <title>A Catalog of Tens of Thousands of Viruses from Human Metagenomes Reveals Hidden Associations with Chronic Diseases.</title>
        <authorList>
            <person name="Tisza M.J."/>
            <person name="Buck C.B."/>
        </authorList>
    </citation>
    <scope>NUCLEOTIDE SEQUENCE</scope>
    <source>
        <strain evidence="2">CtKN96</strain>
    </source>
</reference>
<evidence type="ECO:0000256" key="1">
    <source>
        <dbReference type="SAM" id="Coils"/>
    </source>
</evidence>
<keyword evidence="1" id="KW-0175">Coiled coil</keyword>
<accession>A0A8S5RT92</accession>
<organism evidence="2">
    <name type="scientific">Caudovirales sp. gcode 4</name>
    <dbReference type="NCBI Taxonomy" id="2838363"/>
    <lineage>
        <taxon>Viruses</taxon>
        <taxon>Duplodnaviria</taxon>
        <taxon>Heunggongvirae</taxon>
        <taxon>Uroviricota</taxon>
        <taxon>Caudoviricetes</taxon>
    </lineage>
</organism>
<dbReference type="EMBL" id="BK059153">
    <property type="protein sequence ID" value="DAE92686.1"/>
    <property type="molecule type" value="Genomic_DNA"/>
</dbReference>
<sequence length="122" mass="14594">MQKQIFKPVSRLQLALQIKSLKSEVKRLKNEIVKKDTLLHKRLCEIAELKNKMEKAGLTFRERIFGRKKEKNLIPEGNKPLTWLQDQIRYLLKQGYTETEIAELFDTTKRNVRRFIKRNGLR</sequence>
<protein>
    <submittedName>
        <fullName evidence="2">InsA</fullName>
    </submittedName>
</protein>
<proteinExistence type="predicted"/>
<feature type="coiled-coil region" evidence="1">
    <location>
        <begin position="11"/>
        <end position="38"/>
    </location>
</feature>